<reference evidence="1" key="1">
    <citation type="submission" date="2023-10" db="EMBL/GenBank/DDBJ databases">
        <authorList>
            <person name="Rodriguez Cubillos JULIANA M."/>
            <person name="De Vega J."/>
        </authorList>
    </citation>
    <scope>NUCLEOTIDE SEQUENCE</scope>
</reference>
<dbReference type="Proteomes" id="UP001177021">
    <property type="component" value="Unassembled WGS sequence"/>
</dbReference>
<comment type="caution">
    <text evidence="1">The sequence shown here is derived from an EMBL/GenBank/DDBJ whole genome shotgun (WGS) entry which is preliminary data.</text>
</comment>
<protein>
    <submittedName>
        <fullName evidence="1">Uncharacterized protein</fullName>
    </submittedName>
</protein>
<evidence type="ECO:0000313" key="1">
    <source>
        <dbReference type="EMBL" id="CAJ2656695.1"/>
    </source>
</evidence>
<keyword evidence="2" id="KW-1185">Reference proteome</keyword>
<sequence length="193" mass="22700">MKNVVKFETSPLLSKREVSWKGSVSSVDTYESVATPTCKCGKKCILYISKTSKNPNTHFFRCPYFKQQRPHCNYFVQKDKFLESQTTMVELQSKPTMVELLEAKINQLEKDVKVMKIKIENDIEVKINQLEKNMEVKIKQFEWDMEVTKTQIIEMQVKMEDVKNWKRCVKAVGVVIVIWLYPFIFGSKKRLSK</sequence>
<proteinExistence type="predicted"/>
<accession>A0ACB0KL58</accession>
<gene>
    <name evidence="1" type="ORF">MILVUS5_LOCUS23375</name>
</gene>
<evidence type="ECO:0000313" key="2">
    <source>
        <dbReference type="Proteomes" id="UP001177021"/>
    </source>
</evidence>
<name>A0ACB0KL58_TRIPR</name>
<dbReference type="EMBL" id="CASHSV030000217">
    <property type="protein sequence ID" value="CAJ2656695.1"/>
    <property type="molecule type" value="Genomic_DNA"/>
</dbReference>
<organism evidence="1 2">
    <name type="scientific">Trifolium pratense</name>
    <name type="common">Red clover</name>
    <dbReference type="NCBI Taxonomy" id="57577"/>
    <lineage>
        <taxon>Eukaryota</taxon>
        <taxon>Viridiplantae</taxon>
        <taxon>Streptophyta</taxon>
        <taxon>Embryophyta</taxon>
        <taxon>Tracheophyta</taxon>
        <taxon>Spermatophyta</taxon>
        <taxon>Magnoliopsida</taxon>
        <taxon>eudicotyledons</taxon>
        <taxon>Gunneridae</taxon>
        <taxon>Pentapetalae</taxon>
        <taxon>rosids</taxon>
        <taxon>fabids</taxon>
        <taxon>Fabales</taxon>
        <taxon>Fabaceae</taxon>
        <taxon>Papilionoideae</taxon>
        <taxon>50 kb inversion clade</taxon>
        <taxon>NPAAA clade</taxon>
        <taxon>Hologalegina</taxon>
        <taxon>IRL clade</taxon>
        <taxon>Trifolieae</taxon>
        <taxon>Trifolium</taxon>
    </lineage>
</organism>